<evidence type="ECO:0000259" key="1">
    <source>
        <dbReference type="Pfam" id="PF14280"/>
    </source>
</evidence>
<comment type="caution">
    <text evidence="2">The sequence shown here is derived from an EMBL/GenBank/DDBJ whole genome shotgun (WGS) entry which is preliminary data.</text>
</comment>
<dbReference type="InterPro" id="IPR025375">
    <property type="entry name" value="DUF4365"/>
</dbReference>
<feature type="domain" description="DUF4365" evidence="1">
    <location>
        <begin position="10"/>
        <end position="142"/>
    </location>
</feature>
<name>A0A271K865_9HYPH</name>
<gene>
    <name evidence="2" type="ORF">CIT31_28545</name>
</gene>
<keyword evidence="3" id="KW-1185">Reference proteome</keyword>
<evidence type="ECO:0000313" key="2">
    <source>
        <dbReference type="EMBL" id="PAP91963.1"/>
    </source>
</evidence>
<dbReference type="Proteomes" id="UP000215931">
    <property type="component" value="Unassembled WGS sequence"/>
</dbReference>
<protein>
    <recommendedName>
        <fullName evidence="1">DUF4365 domain-containing protein</fullName>
    </recommendedName>
</protein>
<organism evidence="2 3">
    <name type="scientific">Mesorhizobium wenxiniae</name>
    <dbReference type="NCBI Taxonomy" id="2014805"/>
    <lineage>
        <taxon>Bacteria</taxon>
        <taxon>Pseudomonadati</taxon>
        <taxon>Pseudomonadota</taxon>
        <taxon>Alphaproteobacteria</taxon>
        <taxon>Hyphomicrobiales</taxon>
        <taxon>Phyllobacteriaceae</taxon>
        <taxon>Mesorhizobium</taxon>
    </lineage>
</organism>
<dbReference type="EMBL" id="NPKH01000037">
    <property type="protein sequence ID" value="PAP91963.1"/>
    <property type="molecule type" value="Genomic_DNA"/>
</dbReference>
<evidence type="ECO:0000313" key="3">
    <source>
        <dbReference type="Proteomes" id="UP000215931"/>
    </source>
</evidence>
<dbReference type="AlphaFoldDB" id="A0A271K865"/>
<sequence>MKTRTNFSTERVGVNHIRTIVENAGCFFKEVDLLYDVGHDASVVLVVDNHVHAKEIALQIKSGSSFVKSHQCRFPASSAHLEYWAKHDLLTLGVVYDPEEQVAYWVDLREESKIRIGARSGTGTSISFEKSAWNRFDRDQFSSILVPMLLGEAPLLSLNTACDWLNSAEMSTHHLGLRILCARHRQSMSAWQSIIDAFRARPLDALTADTPIAIARMLGHDDIGFHDIPQSVRSDAVALALDFGPHEIAKALALVEDSDFERPSLGYSMMPLWGMTARSPQILASIMDDARFDGAVRRKAAGLLGWYRNDPEWWRFWLRDGSDKTDRPSL</sequence>
<dbReference type="Pfam" id="PF14280">
    <property type="entry name" value="DUF4365"/>
    <property type="match status" value="1"/>
</dbReference>
<reference evidence="2 3" key="1">
    <citation type="submission" date="2017-08" db="EMBL/GenBank/DDBJ databases">
        <title>Mesorhizobium wenxinae sp. nov., a novel rhizobial species isolated from root nodules of chickpea (Cicer arietinum L.).</title>
        <authorList>
            <person name="Zhang J."/>
        </authorList>
    </citation>
    <scope>NUCLEOTIDE SEQUENCE [LARGE SCALE GENOMIC DNA]</scope>
    <source>
        <strain evidence="3">WYCCWR 10019</strain>
    </source>
</reference>
<dbReference type="RefSeq" id="WP_095521290.1">
    <property type="nucleotide sequence ID" value="NZ_NPKH01000037.1"/>
</dbReference>
<accession>A0A271K865</accession>
<dbReference type="OrthoDB" id="789223at2"/>
<proteinExistence type="predicted"/>